<dbReference type="PANTHER" id="PTHR34107:SF7">
    <property type="entry name" value="SLR2092 PROTEIN"/>
    <property type="match status" value="1"/>
</dbReference>
<evidence type="ECO:0000313" key="2">
    <source>
        <dbReference type="EMBL" id="CAG8644822.1"/>
    </source>
</evidence>
<dbReference type="GO" id="GO:0006302">
    <property type="term" value="P:double-strand break repair"/>
    <property type="evidence" value="ECO:0007669"/>
    <property type="project" value="UniProtKB-ARBA"/>
</dbReference>
<dbReference type="InterPro" id="IPR008538">
    <property type="entry name" value="Uma2"/>
</dbReference>
<feature type="domain" description="Putative restriction endonuclease" evidence="1">
    <location>
        <begin position="3"/>
        <end position="160"/>
    </location>
</feature>
<comment type="caution">
    <text evidence="2">The sequence shown here is derived from an EMBL/GenBank/DDBJ whole genome shotgun (WGS) entry which is preliminary data.</text>
</comment>
<dbReference type="EMBL" id="CAJVPY010005518">
    <property type="protein sequence ID" value="CAG8644822.1"/>
    <property type="molecule type" value="Genomic_DNA"/>
</dbReference>
<dbReference type="InterPro" id="IPR012296">
    <property type="entry name" value="Nuclease_put_TT1808"/>
</dbReference>
<dbReference type="Proteomes" id="UP000789405">
    <property type="component" value="Unassembled WGS sequence"/>
</dbReference>
<dbReference type="PANTHER" id="PTHR34107">
    <property type="entry name" value="SLL0198 PROTEIN-RELATED"/>
    <property type="match status" value="1"/>
</dbReference>
<evidence type="ECO:0000313" key="3">
    <source>
        <dbReference type="Proteomes" id="UP000789405"/>
    </source>
</evidence>
<dbReference type="Pfam" id="PF05685">
    <property type="entry name" value="Uma2"/>
    <property type="match status" value="1"/>
</dbReference>
<dbReference type="InterPro" id="IPR011335">
    <property type="entry name" value="Restrct_endonuc-II-like"/>
</dbReference>
<protein>
    <submittedName>
        <fullName evidence="2">13060_t:CDS:1</fullName>
    </submittedName>
</protein>
<gene>
    <name evidence="2" type="ORF">DERYTH_LOCUS9857</name>
</gene>
<keyword evidence="3" id="KW-1185">Reference proteome</keyword>
<dbReference type="OrthoDB" id="2305086at2759"/>
<proteinExistence type="predicted"/>
<dbReference type="CDD" id="cd06260">
    <property type="entry name" value="DUF820-like"/>
    <property type="match status" value="1"/>
</dbReference>
<organism evidence="2 3">
    <name type="scientific">Dentiscutata erythropus</name>
    <dbReference type="NCBI Taxonomy" id="1348616"/>
    <lineage>
        <taxon>Eukaryota</taxon>
        <taxon>Fungi</taxon>
        <taxon>Fungi incertae sedis</taxon>
        <taxon>Mucoromycota</taxon>
        <taxon>Glomeromycotina</taxon>
        <taxon>Glomeromycetes</taxon>
        <taxon>Diversisporales</taxon>
        <taxon>Gigasporaceae</taxon>
        <taxon>Dentiscutata</taxon>
    </lineage>
</organism>
<dbReference type="SUPFAM" id="SSF52980">
    <property type="entry name" value="Restriction endonuclease-like"/>
    <property type="match status" value="1"/>
</dbReference>
<dbReference type="Gene3D" id="3.90.1570.10">
    <property type="entry name" value="tt1808, chain A"/>
    <property type="match status" value="1"/>
</dbReference>
<evidence type="ECO:0000259" key="1">
    <source>
        <dbReference type="Pfam" id="PF05685"/>
    </source>
</evidence>
<accession>A0A9N9H2W7</accession>
<name>A0A9N9H2W7_9GLOM</name>
<sequence>MNLIDGQLDIIPTAHDTSRRESLINCYVIGWCHANPHLAREFSSSQGCYTLPNGDILGPDVAVILNTRWNTLTDARQNEAYPPVAPNFIVELRSQSDSDQYIYNKMLRWMNGGVEEGWLIDLFVNPPKVRIYTLNANNQVVMQTLSNPTLISSTVLRGFVMMIGINKRLNETTVL</sequence>
<dbReference type="AlphaFoldDB" id="A0A9N9H2W7"/>
<reference evidence="2" key="1">
    <citation type="submission" date="2021-06" db="EMBL/GenBank/DDBJ databases">
        <authorList>
            <person name="Kallberg Y."/>
            <person name="Tangrot J."/>
            <person name="Rosling A."/>
        </authorList>
    </citation>
    <scope>NUCLEOTIDE SEQUENCE</scope>
    <source>
        <strain evidence="2">MA453B</strain>
    </source>
</reference>